<dbReference type="Proteomes" id="UP001204068">
    <property type="component" value="Unassembled WGS sequence"/>
</dbReference>
<reference evidence="9" key="4">
    <citation type="submission" date="2022-09" db="EMBL/GenBank/DDBJ databases">
        <authorList>
            <person name="De Moura G.S."/>
            <person name="Carvalho E."/>
            <person name="Ramos Sanchez E.M."/>
            <person name="Sellera F.P."/>
            <person name="Marques M.F.S."/>
            <person name="Heinemann M.B."/>
            <person name="De Vliegher S."/>
            <person name="Souza F.N."/>
            <person name="Mota R.A."/>
        </authorList>
    </citation>
    <scope>NUCLEOTIDE SEQUENCE</scope>
    <source>
        <strain evidence="9">BR656</strain>
    </source>
</reference>
<evidence type="ECO:0000256" key="2">
    <source>
        <dbReference type="ARBA" id="ARBA00022814"/>
    </source>
</evidence>
<evidence type="ECO:0000256" key="3">
    <source>
        <dbReference type="ARBA" id="ARBA00022884"/>
    </source>
</evidence>
<protein>
    <recommendedName>
        <fullName evidence="6">Transcription antitermination protein NusB</fullName>
    </recommendedName>
    <alternativeName>
        <fullName evidence="6">Antitermination factor NusB</fullName>
    </alternativeName>
</protein>
<evidence type="ECO:0000313" key="13">
    <source>
        <dbReference type="Proteomes" id="UP001176210"/>
    </source>
</evidence>
<proteinExistence type="inferred from homology"/>
<gene>
    <name evidence="6 11" type="primary">nusB</name>
    <name evidence="11" type="ORF">CD117_09365</name>
    <name evidence="10" type="ORF">JRU67_07225</name>
    <name evidence="8" type="ORF">NQ032_05180</name>
    <name evidence="9" type="ORF">OWO77_00835</name>
</gene>
<evidence type="ECO:0000313" key="12">
    <source>
        <dbReference type="Proteomes" id="UP000274792"/>
    </source>
</evidence>
<keyword evidence="3 6" id="KW-0694">RNA-binding</keyword>
<accession>A0A657XJ91</accession>
<evidence type="ECO:0000313" key="10">
    <source>
        <dbReference type="EMBL" id="QRN92554.1"/>
    </source>
</evidence>
<sequence length="130" mass="15460">MKRTELREIVFKSLYQLENNKTDLTVEEAIQYLVEDFKGEQYLYVKNFVKEVIEKKDELDEIVSPHLKNWTLDRLLKTDRIILRMATYELKYTDTPEKVIFNEAVEIAKVYSDDDHYKFINGVLSSLSKS</sequence>
<evidence type="ECO:0000259" key="7">
    <source>
        <dbReference type="Pfam" id="PF01029"/>
    </source>
</evidence>
<dbReference type="AlphaFoldDB" id="A0A657XJ91"/>
<keyword evidence="5 6" id="KW-0804">Transcription</keyword>
<comment type="similarity">
    <text evidence="1 6">Belongs to the NusB family.</text>
</comment>
<dbReference type="Proteomes" id="UP000274792">
    <property type="component" value="Unassembled WGS sequence"/>
</dbReference>
<dbReference type="RefSeq" id="WP_025904941.1">
    <property type="nucleotide sequence ID" value="NZ_CP064868.1"/>
</dbReference>
<dbReference type="HAMAP" id="MF_00073">
    <property type="entry name" value="NusB"/>
    <property type="match status" value="1"/>
</dbReference>
<dbReference type="Pfam" id="PF01029">
    <property type="entry name" value="NusB"/>
    <property type="match status" value="1"/>
</dbReference>
<dbReference type="EMBL" id="CP069389">
    <property type="protein sequence ID" value="QRN92554.1"/>
    <property type="molecule type" value="Genomic_DNA"/>
</dbReference>
<feature type="domain" description="NusB/RsmB/TIM44" evidence="7">
    <location>
        <begin position="5"/>
        <end position="128"/>
    </location>
</feature>
<organism evidence="11 12">
    <name type="scientific">Mammaliicoccus sciuri</name>
    <name type="common">Staphylococcus sciuri</name>
    <dbReference type="NCBI Taxonomy" id="1296"/>
    <lineage>
        <taxon>Bacteria</taxon>
        <taxon>Bacillati</taxon>
        <taxon>Bacillota</taxon>
        <taxon>Bacilli</taxon>
        <taxon>Bacillales</taxon>
        <taxon>Staphylococcaceae</taxon>
        <taxon>Mammaliicoccus</taxon>
    </lineage>
</organism>
<dbReference type="EMBL" id="JANILD010000002">
    <property type="protein sequence ID" value="MCQ9303013.1"/>
    <property type="molecule type" value="Genomic_DNA"/>
</dbReference>
<dbReference type="InterPro" id="IPR035926">
    <property type="entry name" value="NusB-like_sf"/>
</dbReference>
<keyword evidence="13" id="KW-1185">Reference proteome</keyword>
<dbReference type="CDD" id="cd00619">
    <property type="entry name" value="Terminator_NusB"/>
    <property type="match status" value="1"/>
</dbReference>
<dbReference type="Gene3D" id="1.10.940.10">
    <property type="entry name" value="NusB-like"/>
    <property type="match status" value="1"/>
</dbReference>
<name>A0A657XJ91_MAMSC</name>
<evidence type="ECO:0000256" key="4">
    <source>
        <dbReference type="ARBA" id="ARBA00023015"/>
    </source>
</evidence>
<dbReference type="InterPro" id="IPR011605">
    <property type="entry name" value="NusB_fam"/>
</dbReference>
<evidence type="ECO:0000313" key="11">
    <source>
        <dbReference type="EMBL" id="RTX71916.1"/>
    </source>
</evidence>
<dbReference type="PANTHER" id="PTHR11078">
    <property type="entry name" value="N UTILIZATION SUBSTANCE PROTEIN B-RELATED"/>
    <property type="match status" value="1"/>
</dbReference>
<comment type="function">
    <text evidence="6">Involved in transcription antitermination. Required for transcription of ribosomal RNA (rRNA) genes. Binds specifically to the boxA antiterminator sequence of the ribosomal RNA (rrn) operons.</text>
</comment>
<reference evidence="8" key="3">
    <citation type="submission" date="2022-07" db="EMBL/GenBank/DDBJ databases">
        <title>Bacterial species isolated from the porcine tonsil microbiota.</title>
        <authorList>
            <person name="Oliveira I.M.F."/>
        </authorList>
    </citation>
    <scope>NUCLEOTIDE SEQUENCE</scope>
    <source>
        <strain evidence="8">8QC2O2</strain>
    </source>
</reference>
<dbReference type="EMBL" id="JAPNQM010000001">
    <property type="protein sequence ID" value="MDL0115502.1"/>
    <property type="molecule type" value="Genomic_DNA"/>
</dbReference>
<dbReference type="GO" id="GO:0005829">
    <property type="term" value="C:cytosol"/>
    <property type="evidence" value="ECO:0007669"/>
    <property type="project" value="TreeGrafter"/>
</dbReference>
<dbReference type="Proteomes" id="UP001176210">
    <property type="component" value="Unassembled WGS sequence"/>
</dbReference>
<keyword evidence="2 6" id="KW-0889">Transcription antitermination</keyword>
<dbReference type="GO" id="GO:0006353">
    <property type="term" value="P:DNA-templated transcription termination"/>
    <property type="evidence" value="ECO:0007669"/>
    <property type="project" value="UniProtKB-UniRule"/>
</dbReference>
<evidence type="ECO:0000313" key="8">
    <source>
        <dbReference type="EMBL" id="MCQ9303013.1"/>
    </source>
</evidence>
<reference evidence="10" key="2">
    <citation type="submission" date="2021-02" db="EMBL/GenBank/DDBJ databases">
        <title>cfr and optrA-positive Staphylococcus spp.</title>
        <authorList>
            <person name="Chen L."/>
        </authorList>
    </citation>
    <scope>NUCLEOTIDE SEQUENCE</scope>
    <source>
        <strain evidence="10">GDQ20D70P</strain>
    </source>
</reference>
<dbReference type="GO" id="GO:0003723">
    <property type="term" value="F:RNA binding"/>
    <property type="evidence" value="ECO:0007669"/>
    <property type="project" value="UniProtKB-UniRule"/>
</dbReference>
<dbReference type="GO" id="GO:0031564">
    <property type="term" value="P:transcription antitermination"/>
    <property type="evidence" value="ECO:0007669"/>
    <property type="project" value="UniProtKB-KW"/>
</dbReference>
<evidence type="ECO:0000256" key="6">
    <source>
        <dbReference type="HAMAP-Rule" id="MF_00073"/>
    </source>
</evidence>
<reference evidence="9" key="5">
    <citation type="journal article" date="2023" name="Vet. Microbiol.">
        <title>Emergence of livestock-associated Mammaliicoccus sciuri ST71 co-harbouring mecA and mecC genes in Brazil.</title>
        <authorList>
            <person name="de Moura G.S."/>
            <person name="de Carvalho E."/>
            <person name="Ramos Sanchez E.M."/>
            <person name="Sellera F.P."/>
            <person name="Marques M.F.S."/>
            <person name="Heinemann M.B."/>
            <person name="De Vliegher S."/>
            <person name="Souza F.N."/>
            <person name="Mota R.A."/>
        </authorList>
    </citation>
    <scope>NUCLEOTIDE SEQUENCE</scope>
    <source>
        <strain evidence="9">BR656</strain>
    </source>
</reference>
<dbReference type="EMBL" id="RXWV01000056">
    <property type="protein sequence ID" value="RTX71916.1"/>
    <property type="molecule type" value="Genomic_DNA"/>
</dbReference>
<evidence type="ECO:0000256" key="1">
    <source>
        <dbReference type="ARBA" id="ARBA00005952"/>
    </source>
</evidence>
<evidence type="ECO:0000313" key="9">
    <source>
        <dbReference type="EMBL" id="MDL0115502.1"/>
    </source>
</evidence>
<evidence type="ECO:0000256" key="5">
    <source>
        <dbReference type="ARBA" id="ARBA00023163"/>
    </source>
</evidence>
<dbReference type="InterPro" id="IPR006027">
    <property type="entry name" value="NusB_RsmB_TIM44"/>
</dbReference>
<reference evidence="11 12" key="1">
    <citation type="submission" date="2018-10" db="EMBL/GenBank/DDBJ databases">
        <title>A collection Staphylococci species genome sequencing.</title>
        <authorList>
            <person name="Cole K."/>
        </authorList>
    </citation>
    <scope>NUCLEOTIDE SEQUENCE [LARGE SCALE GENOMIC DNA]</scope>
    <source>
        <strain evidence="11">CCUG 37923</strain>
        <strain evidence="12">NCTC 12218</strain>
    </source>
</reference>
<dbReference type="PANTHER" id="PTHR11078:SF3">
    <property type="entry name" value="ANTITERMINATION NUSB DOMAIN-CONTAINING PROTEIN"/>
    <property type="match status" value="1"/>
</dbReference>
<dbReference type="Proteomes" id="UP000640299">
    <property type="component" value="Chromosome"/>
</dbReference>
<keyword evidence="4 6" id="KW-0805">Transcription regulation</keyword>
<dbReference type="SUPFAM" id="SSF48013">
    <property type="entry name" value="NusB-like"/>
    <property type="match status" value="1"/>
</dbReference>
<accession>A0A6M2AHV8</accession>
<dbReference type="NCBIfam" id="TIGR01951">
    <property type="entry name" value="nusB"/>
    <property type="match status" value="1"/>
</dbReference>